<dbReference type="SMART" id="SM00369">
    <property type="entry name" value="LRR_TYP"/>
    <property type="match status" value="5"/>
</dbReference>
<dbReference type="Pfam" id="PF13855">
    <property type="entry name" value="LRR_8"/>
    <property type="match status" value="1"/>
</dbReference>
<dbReference type="InterPro" id="IPR001611">
    <property type="entry name" value="Leu-rich_rpt"/>
</dbReference>
<gene>
    <name evidence="4" type="ORF">COCSUDRAFT_47112</name>
</gene>
<evidence type="ECO:0000313" key="4">
    <source>
        <dbReference type="EMBL" id="EIE24039.1"/>
    </source>
</evidence>
<dbReference type="AlphaFoldDB" id="I0Z070"/>
<dbReference type="InterPro" id="IPR003591">
    <property type="entry name" value="Leu-rich_rpt_typical-subtyp"/>
</dbReference>
<dbReference type="eggNOG" id="KOG0619">
    <property type="taxonomic scope" value="Eukaryota"/>
</dbReference>
<evidence type="ECO:0000256" key="3">
    <source>
        <dbReference type="ARBA" id="ARBA00022737"/>
    </source>
</evidence>
<keyword evidence="2" id="KW-0433">Leucine-rich repeat</keyword>
<dbReference type="Pfam" id="PF12799">
    <property type="entry name" value="LRR_4"/>
    <property type="match status" value="1"/>
</dbReference>
<sequence length="535" mass="59065">MVPDIFSCRNDLLARPLALWKHVDVDFAEEVLTATSASVPLLHAGSPLTQPSSGLAIVRFCPANSQEHTCDRGKQTEAERVLEMRGKSAMHEKIMHPKAPCRFVRQVRQDSITRWLQPRAMAVRSLRLRGFGLATILGTVVMSLEELVVERCYDLITTAALRAMGSCKKLKVLSLKGIRSVLDVEDFEAIAALRQLEELVLDCDQPPEPEPGSEEIKWGLPEFPEGMLHLVNMTHLTLSCHYGITELPPGITSLNKLEVLNLDFCTLSALPAVLGELTALTTLDVEGNLYLGDSFRGATTPTAATATTAFAPPPFPLDLAGLQSLRYLNLNSCGLTAIPSVLSTLRNLETLDLEDNDLNAALPEWHLSSSLGFLSRLQCLNLAQCRLEAVPAQVEKLLSLRILDLTNNRITDDGLPMCLARLPHLRAIGLKKNALTTVPRVLGYMRSLQEIYLEDNADLEARPCKMLMKVTVPLDFLVELPNLRSVMMGKQVGTWTPRSMLFMADFAAKLILRHPTKNVLRISCPGHNATPFDED</sequence>
<proteinExistence type="predicted"/>
<comment type="caution">
    <text evidence="4">The sequence shown here is derived from an EMBL/GenBank/DDBJ whole genome shotgun (WGS) entry which is preliminary data.</text>
</comment>
<dbReference type="PROSITE" id="PS51450">
    <property type="entry name" value="LRR"/>
    <property type="match status" value="1"/>
</dbReference>
<dbReference type="InterPro" id="IPR025875">
    <property type="entry name" value="Leu-rich_rpt_4"/>
</dbReference>
<dbReference type="SUPFAM" id="SSF52058">
    <property type="entry name" value="L domain-like"/>
    <property type="match status" value="1"/>
</dbReference>
<evidence type="ECO:0000313" key="5">
    <source>
        <dbReference type="Proteomes" id="UP000007264"/>
    </source>
</evidence>
<dbReference type="Proteomes" id="UP000007264">
    <property type="component" value="Unassembled WGS sequence"/>
</dbReference>
<protein>
    <submittedName>
        <fullName evidence="4">RNI-like protein</fullName>
    </submittedName>
</protein>
<dbReference type="Gene3D" id="3.80.10.10">
    <property type="entry name" value="Ribonuclease Inhibitor"/>
    <property type="match status" value="1"/>
</dbReference>
<dbReference type="PANTHER" id="PTHR48051:SF1">
    <property type="entry name" value="RAS SUPPRESSOR PROTEIN 1"/>
    <property type="match status" value="1"/>
</dbReference>
<dbReference type="GO" id="GO:0005930">
    <property type="term" value="C:axoneme"/>
    <property type="evidence" value="ECO:0007669"/>
    <property type="project" value="UniProtKB-SubCell"/>
</dbReference>
<keyword evidence="3" id="KW-0677">Repeat</keyword>
<dbReference type="GeneID" id="17042037"/>
<evidence type="ECO:0000256" key="2">
    <source>
        <dbReference type="ARBA" id="ARBA00022614"/>
    </source>
</evidence>
<evidence type="ECO:0000256" key="1">
    <source>
        <dbReference type="ARBA" id="ARBA00004430"/>
    </source>
</evidence>
<dbReference type="PANTHER" id="PTHR48051">
    <property type="match status" value="1"/>
</dbReference>
<comment type="subcellular location">
    <subcellularLocation>
        <location evidence="1">Cytoplasm</location>
        <location evidence="1">Cytoskeleton</location>
        <location evidence="1">Cilium axoneme</location>
    </subcellularLocation>
</comment>
<dbReference type="EMBL" id="AGSI01000006">
    <property type="protein sequence ID" value="EIE24039.1"/>
    <property type="molecule type" value="Genomic_DNA"/>
</dbReference>
<name>I0Z070_COCSC</name>
<reference evidence="4 5" key="1">
    <citation type="journal article" date="2012" name="Genome Biol.">
        <title>The genome of the polar eukaryotic microalga coccomyxa subellipsoidea reveals traits of cold adaptation.</title>
        <authorList>
            <person name="Blanc G."/>
            <person name="Agarkova I."/>
            <person name="Grimwood J."/>
            <person name="Kuo A."/>
            <person name="Brueggeman A."/>
            <person name="Dunigan D."/>
            <person name="Gurnon J."/>
            <person name="Ladunga I."/>
            <person name="Lindquist E."/>
            <person name="Lucas S."/>
            <person name="Pangilinan J."/>
            <person name="Proschold T."/>
            <person name="Salamov A."/>
            <person name="Schmutz J."/>
            <person name="Weeks D."/>
            <person name="Yamada T."/>
            <person name="Claverie J.M."/>
            <person name="Grigoriev I."/>
            <person name="Van Etten J."/>
            <person name="Lomsadze A."/>
            <person name="Borodovsky M."/>
        </authorList>
    </citation>
    <scope>NUCLEOTIDE SEQUENCE [LARGE SCALE GENOMIC DNA]</scope>
    <source>
        <strain evidence="4 5">C-169</strain>
    </source>
</reference>
<dbReference type="InterPro" id="IPR050216">
    <property type="entry name" value="LRR_domain-containing"/>
</dbReference>
<organism evidence="4 5">
    <name type="scientific">Coccomyxa subellipsoidea (strain C-169)</name>
    <name type="common">Green microalga</name>
    <dbReference type="NCBI Taxonomy" id="574566"/>
    <lineage>
        <taxon>Eukaryota</taxon>
        <taxon>Viridiplantae</taxon>
        <taxon>Chlorophyta</taxon>
        <taxon>core chlorophytes</taxon>
        <taxon>Trebouxiophyceae</taxon>
        <taxon>Trebouxiophyceae incertae sedis</taxon>
        <taxon>Coccomyxaceae</taxon>
        <taxon>Coccomyxa</taxon>
        <taxon>Coccomyxa subellipsoidea</taxon>
    </lineage>
</organism>
<dbReference type="OrthoDB" id="512686at2759"/>
<dbReference type="InterPro" id="IPR032675">
    <property type="entry name" value="LRR_dom_sf"/>
</dbReference>
<keyword evidence="5" id="KW-1185">Reference proteome</keyword>
<dbReference type="RefSeq" id="XP_005648583.1">
    <property type="nucleotide sequence ID" value="XM_005648526.1"/>
</dbReference>
<dbReference type="STRING" id="574566.I0Z070"/>
<dbReference type="KEGG" id="csl:COCSUDRAFT_47112"/>
<accession>I0Z070</accession>